<comment type="caution">
    <text evidence="1">The sequence shown here is derived from an EMBL/GenBank/DDBJ whole genome shotgun (WGS) entry which is preliminary data.</text>
</comment>
<keyword evidence="2" id="KW-1185">Reference proteome</keyword>
<dbReference type="SUPFAM" id="SSF51735">
    <property type="entry name" value="NAD(P)-binding Rossmann-fold domains"/>
    <property type="match status" value="1"/>
</dbReference>
<dbReference type="Pfam" id="PF13602">
    <property type="entry name" value="ADH_zinc_N_2"/>
    <property type="match status" value="1"/>
</dbReference>
<name>W6JYF0_9MICO</name>
<dbReference type="InterPro" id="IPR050700">
    <property type="entry name" value="YIM1/Zinc_Alcohol_DH_Fams"/>
</dbReference>
<dbReference type="PANTHER" id="PTHR11695:SF294">
    <property type="entry name" value="RETICULON-4-INTERACTING PROTEIN 1, MITOCHONDRIAL"/>
    <property type="match status" value="1"/>
</dbReference>
<reference evidence="1 2" key="1">
    <citation type="journal article" date="2013" name="ISME J.">
        <title>A metabolic model for members of the genus Tetrasphaera involved in enhanced biological phosphorus removal.</title>
        <authorList>
            <person name="Kristiansen R."/>
            <person name="Nguyen H.T.T."/>
            <person name="Saunders A.M."/>
            <person name="Nielsen J.L."/>
            <person name="Wimmer R."/>
            <person name="Le V.Q."/>
            <person name="McIlroy S.J."/>
            <person name="Petrovski S."/>
            <person name="Seviour R.J."/>
            <person name="Calteau A."/>
            <person name="Nielsen K.L."/>
            <person name="Nielsen P.H."/>
        </authorList>
    </citation>
    <scope>NUCLEOTIDE SEQUENCE [LARGE SCALE GENOMIC DNA]</scope>
    <source>
        <strain evidence="1 2">Ben110</strain>
    </source>
</reference>
<dbReference type="AlphaFoldDB" id="W6JYF0"/>
<dbReference type="EMBL" id="CAJA01000249">
    <property type="protein sequence ID" value="CCH73756.1"/>
    <property type="molecule type" value="Genomic_DNA"/>
</dbReference>
<accession>W6JYF0</accession>
<protein>
    <submittedName>
        <fullName evidence="1">Putative oxidoreductase</fullName>
    </submittedName>
</protein>
<sequence>MQLAAHLGADVTGVCSASKEDLVRAQGAHRTVDYASVRLPAMGGPFDVIIDIAGNNPVSALRRCLAPGGRLVIVGGEGGGRLLGGIERNLLATMAGWFTAKDLGWMFSSTTTARCAEVARLITEGAVTPVIDRTVDLDGAADAIAAMASGHLRGHAVLEMQ</sequence>
<dbReference type="STRING" id="1193182.BN11_3220002"/>
<organism evidence="1 2">
    <name type="scientific">Nostocoides australiense Ben110</name>
    <dbReference type="NCBI Taxonomy" id="1193182"/>
    <lineage>
        <taxon>Bacteria</taxon>
        <taxon>Bacillati</taxon>
        <taxon>Actinomycetota</taxon>
        <taxon>Actinomycetes</taxon>
        <taxon>Micrococcales</taxon>
        <taxon>Intrasporangiaceae</taxon>
        <taxon>Nostocoides</taxon>
    </lineage>
</organism>
<dbReference type="Proteomes" id="UP000035763">
    <property type="component" value="Unassembled WGS sequence"/>
</dbReference>
<gene>
    <name evidence="1" type="ORF">BN11_3220002</name>
</gene>
<proteinExistence type="predicted"/>
<dbReference type="Gene3D" id="3.90.180.10">
    <property type="entry name" value="Medium-chain alcohol dehydrogenases, catalytic domain"/>
    <property type="match status" value="1"/>
</dbReference>
<dbReference type="PANTHER" id="PTHR11695">
    <property type="entry name" value="ALCOHOL DEHYDROGENASE RELATED"/>
    <property type="match status" value="1"/>
</dbReference>
<evidence type="ECO:0000313" key="2">
    <source>
        <dbReference type="Proteomes" id="UP000035763"/>
    </source>
</evidence>
<dbReference type="Gene3D" id="3.40.50.720">
    <property type="entry name" value="NAD(P)-binding Rossmann-like Domain"/>
    <property type="match status" value="1"/>
</dbReference>
<dbReference type="InterPro" id="IPR036291">
    <property type="entry name" value="NAD(P)-bd_dom_sf"/>
</dbReference>
<evidence type="ECO:0000313" key="1">
    <source>
        <dbReference type="EMBL" id="CCH73756.1"/>
    </source>
</evidence>